<feature type="domain" description="HTH luxR-type" evidence="6">
    <location>
        <begin position="170"/>
        <end position="235"/>
    </location>
</feature>
<evidence type="ECO:0000313" key="8">
    <source>
        <dbReference type="EMBL" id="AIG28950.1"/>
    </source>
</evidence>
<geneLocation type="plasmid" evidence="8 9">
    <name>pBRLA33</name>
</geneLocation>
<dbReference type="HOGENOM" id="CLU_000445_90_10_9"/>
<dbReference type="Proteomes" id="UP000005850">
    <property type="component" value="Plasmid pBRLA33"/>
</dbReference>
<feature type="domain" description="Response regulatory" evidence="7">
    <location>
        <begin position="10"/>
        <end position="126"/>
    </location>
</feature>
<dbReference type="PRINTS" id="PR00038">
    <property type="entry name" value="HTHLUXR"/>
</dbReference>
<dbReference type="KEGG" id="blr:BRLA_33p000230"/>
<dbReference type="InterPro" id="IPR001789">
    <property type="entry name" value="Sig_transdc_resp-reg_receiver"/>
</dbReference>
<dbReference type="PANTHER" id="PTHR43214:SF24">
    <property type="entry name" value="TRANSCRIPTIONAL REGULATORY PROTEIN NARL-RELATED"/>
    <property type="match status" value="1"/>
</dbReference>
<dbReference type="Pfam" id="PF00072">
    <property type="entry name" value="Response_reg"/>
    <property type="match status" value="1"/>
</dbReference>
<feature type="modified residue" description="4-aspartylphosphate" evidence="5">
    <location>
        <position position="61"/>
    </location>
</feature>
<dbReference type="Gene3D" id="3.40.50.2300">
    <property type="match status" value="1"/>
</dbReference>
<dbReference type="InterPro" id="IPR011006">
    <property type="entry name" value="CheY-like_superfamily"/>
</dbReference>
<dbReference type="InterPro" id="IPR000792">
    <property type="entry name" value="Tscrpt_reg_LuxR_C"/>
</dbReference>
<dbReference type="CDD" id="cd17535">
    <property type="entry name" value="REC_NarL-like"/>
    <property type="match status" value="1"/>
</dbReference>
<evidence type="ECO:0000259" key="7">
    <source>
        <dbReference type="PROSITE" id="PS50110"/>
    </source>
</evidence>
<keyword evidence="2" id="KW-0805">Transcription regulation</keyword>
<dbReference type="RefSeq" id="WP_003338824.1">
    <property type="nucleotide sequence ID" value="NZ_CP007807.1"/>
</dbReference>
<keyword evidence="3" id="KW-0238">DNA-binding</keyword>
<evidence type="ECO:0000256" key="1">
    <source>
        <dbReference type="ARBA" id="ARBA00022553"/>
    </source>
</evidence>
<accession>A0A075RIK1</accession>
<evidence type="ECO:0000259" key="6">
    <source>
        <dbReference type="PROSITE" id="PS50043"/>
    </source>
</evidence>
<dbReference type="PANTHER" id="PTHR43214">
    <property type="entry name" value="TWO-COMPONENT RESPONSE REGULATOR"/>
    <property type="match status" value="1"/>
</dbReference>
<proteinExistence type="predicted"/>
<dbReference type="SUPFAM" id="SSF52172">
    <property type="entry name" value="CheY-like"/>
    <property type="match status" value="1"/>
</dbReference>
<dbReference type="Pfam" id="PF00196">
    <property type="entry name" value="GerE"/>
    <property type="match status" value="1"/>
</dbReference>
<protein>
    <submittedName>
        <fullName evidence="8">Transcriptional regulatory protein LiaR</fullName>
    </submittedName>
</protein>
<dbReference type="SUPFAM" id="SSF46894">
    <property type="entry name" value="C-terminal effector domain of the bipartite response regulators"/>
    <property type="match status" value="1"/>
</dbReference>
<dbReference type="GO" id="GO:0006355">
    <property type="term" value="P:regulation of DNA-templated transcription"/>
    <property type="evidence" value="ECO:0007669"/>
    <property type="project" value="InterPro"/>
</dbReference>
<dbReference type="InterPro" id="IPR058245">
    <property type="entry name" value="NreC/VraR/RcsB-like_REC"/>
</dbReference>
<evidence type="ECO:0000313" key="9">
    <source>
        <dbReference type="Proteomes" id="UP000005850"/>
    </source>
</evidence>
<evidence type="ECO:0000256" key="4">
    <source>
        <dbReference type="ARBA" id="ARBA00023163"/>
    </source>
</evidence>
<keyword evidence="4" id="KW-0804">Transcription</keyword>
<dbReference type="InterPro" id="IPR039420">
    <property type="entry name" value="WalR-like"/>
</dbReference>
<keyword evidence="1 5" id="KW-0597">Phosphoprotein</keyword>
<reference evidence="8 9" key="1">
    <citation type="journal article" date="2011" name="J. Bacteriol.">
        <title>Genome sequence of Brevibacillus laterosporus LMG 15441, a pathogen of invertebrates.</title>
        <authorList>
            <person name="Djukic M."/>
            <person name="Poehlein A."/>
            <person name="Thurmer A."/>
            <person name="Daniel R."/>
        </authorList>
    </citation>
    <scope>NUCLEOTIDE SEQUENCE [LARGE SCALE GENOMIC DNA]</scope>
    <source>
        <strain evidence="8 9">LMG 15441</strain>
        <plasmid evidence="8 9">pBRLA33</plasmid>
    </source>
</reference>
<dbReference type="CDD" id="cd06170">
    <property type="entry name" value="LuxR_C_like"/>
    <property type="match status" value="1"/>
</dbReference>
<dbReference type="PROSITE" id="PS00622">
    <property type="entry name" value="HTH_LUXR_1"/>
    <property type="match status" value="1"/>
</dbReference>
<name>A0A075RIK1_BRELA</name>
<dbReference type="SMART" id="SM00421">
    <property type="entry name" value="HTH_LUXR"/>
    <property type="match status" value="1"/>
</dbReference>
<keyword evidence="9" id="KW-1185">Reference proteome</keyword>
<evidence type="ECO:0000256" key="3">
    <source>
        <dbReference type="ARBA" id="ARBA00023125"/>
    </source>
</evidence>
<dbReference type="InterPro" id="IPR016032">
    <property type="entry name" value="Sig_transdc_resp-reg_C-effctor"/>
</dbReference>
<dbReference type="SMART" id="SM00448">
    <property type="entry name" value="REC"/>
    <property type="match status" value="1"/>
</dbReference>
<dbReference type="EMBL" id="CP007807">
    <property type="protein sequence ID" value="AIG28950.1"/>
    <property type="molecule type" value="Genomic_DNA"/>
</dbReference>
<gene>
    <name evidence="8" type="primary">liaR_2</name>
    <name evidence="8" type="ORF">BRLA_33p000230</name>
</gene>
<dbReference type="PROSITE" id="PS50110">
    <property type="entry name" value="RESPONSE_REGULATORY"/>
    <property type="match status" value="1"/>
</dbReference>
<dbReference type="AlphaFoldDB" id="A0A075RIK1"/>
<dbReference type="GO" id="GO:0000160">
    <property type="term" value="P:phosphorelay signal transduction system"/>
    <property type="evidence" value="ECO:0007669"/>
    <property type="project" value="InterPro"/>
</dbReference>
<evidence type="ECO:0000256" key="2">
    <source>
        <dbReference type="ARBA" id="ARBA00023015"/>
    </source>
</evidence>
<evidence type="ECO:0000256" key="5">
    <source>
        <dbReference type="PROSITE-ProRule" id="PRU00169"/>
    </source>
</evidence>
<organism evidence="8 9">
    <name type="scientific">Brevibacillus laterosporus LMG 15441</name>
    <dbReference type="NCBI Taxonomy" id="1042163"/>
    <lineage>
        <taxon>Bacteria</taxon>
        <taxon>Bacillati</taxon>
        <taxon>Bacillota</taxon>
        <taxon>Bacilli</taxon>
        <taxon>Bacillales</taxon>
        <taxon>Paenibacillaceae</taxon>
        <taxon>Brevibacillus</taxon>
    </lineage>
</organism>
<sequence>MVDHKHQKIRVMLADDQKMIRQGLGYVINVQEDMEVIGEAADGEEIINLACELRPDVILMDVQMPKCTGIEATREIVKHVPKVKVLILTTFDNHDYVVDGILAGAVGYMLKDADSKEMLDLIRRAYNGEASFHTATAAKALAEVLKKQKSETTAIPHADKPQEAFSQENHLVLLDELTEREQDVLQQLAFGFRNDQIAQNLFISEGTVKSHVHRILQKLNVDDRTQAVVLALRHKLVK</sequence>
<keyword evidence="8" id="KW-0614">Plasmid</keyword>
<dbReference type="GO" id="GO:0003677">
    <property type="term" value="F:DNA binding"/>
    <property type="evidence" value="ECO:0007669"/>
    <property type="project" value="UniProtKB-KW"/>
</dbReference>
<dbReference type="PROSITE" id="PS50043">
    <property type="entry name" value="HTH_LUXR_2"/>
    <property type="match status" value="1"/>
</dbReference>